<reference evidence="14" key="2">
    <citation type="submission" date="2023-11" db="UniProtKB">
        <authorList>
            <consortium name="WormBaseParasite"/>
        </authorList>
    </citation>
    <scope>IDENTIFICATION</scope>
</reference>
<dbReference type="InterPro" id="IPR001723">
    <property type="entry name" value="Nuclear_hrmn_rcpt"/>
</dbReference>
<evidence type="ECO:0000256" key="3">
    <source>
        <dbReference type="ARBA" id="ARBA00022771"/>
    </source>
</evidence>
<dbReference type="SUPFAM" id="SSF57716">
    <property type="entry name" value="Glucocorticoid receptor-like (DNA-binding domain)"/>
    <property type="match status" value="1"/>
</dbReference>
<keyword evidence="6" id="KW-0238">DNA-binding</keyword>
<feature type="region of interest" description="Disordered" evidence="10">
    <location>
        <begin position="934"/>
        <end position="988"/>
    </location>
</feature>
<dbReference type="Proteomes" id="UP000050795">
    <property type="component" value="Unassembled WGS sequence"/>
</dbReference>
<keyword evidence="9" id="KW-0539">Nucleus</keyword>
<feature type="region of interest" description="Disordered" evidence="10">
    <location>
        <begin position="508"/>
        <end position="528"/>
    </location>
</feature>
<evidence type="ECO:0000256" key="2">
    <source>
        <dbReference type="ARBA" id="ARBA00022723"/>
    </source>
</evidence>
<dbReference type="GO" id="GO:0043565">
    <property type="term" value="F:sequence-specific DNA binding"/>
    <property type="evidence" value="ECO:0007669"/>
    <property type="project" value="InterPro"/>
</dbReference>
<dbReference type="SMART" id="SM00430">
    <property type="entry name" value="HOLI"/>
    <property type="match status" value="1"/>
</dbReference>
<dbReference type="InterPro" id="IPR050274">
    <property type="entry name" value="Nuclear_hormone_rcpt_NR2"/>
</dbReference>
<feature type="domain" description="NR LBD" evidence="12">
    <location>
        <begin position="496"/>
        <end position="780"/>
    </location>
</feature>
<reference evidence="13" key="1">
    <citation type="submission" date="2022-06" db="EMBL/GenBank/DDBJ databases">
        <authorList>
            <person name="Berger JAMES D."/>
            <person name="Berger JAMES D."/>
        </authorList>
    </citation>
    <scope>NUCLEOTIDE SEQUENCE [LARGE SCALE GENOMIC DNA]</scope>
</reference>
<sequence length="1096" mass="123366">MSTLNNLQSLNFPPSIFPPPPSLPPSSDLLFPHLWGFDEAKQNNYSSSMISLSPPSSLSSSTFTFSTCKPLPSQMIPSSPVELYNQTSTRRHSAFHHPYPINLSILGKRYFPFYDEKRSISSTDITSTATVASVGTSNTDNGNKHNGETFVLKSTKPTTTKWDKYSLYNSNGNKCVEKIRQNKQPASDFNGINTNFHEIDTGRRRKCKRVGELSNTMDSKNGDHHDHNKKDIRDDDGEISTITTVAALGGGEEDDNDQDDDDEEDEEINSSHLDDYDADIGSKTGQSMECVVCGDKSSGKHYGQHTCEGCKSFFKRSVRRKLNYTCRGNRQCPIDIHHRNQCQYCRFQKCIKVGMRKEAVQQDRLPPFPSIYHPYYGLSNLLTSNIFTSMRHLMIGPNITQIINMLLYAERNSNQYLNNQYLVHYLNYILNGFNKTNSISQSATRTSEVINQSNVSVNSSSSGSRSGGNNNNNSENFKFSEIFNLSTYSDISSSDNAMRLTTSPVYSSEFSMSNSNAPGKYPSQNMDSSEPPTIMNEITNSTLSYLFVIIEWARSIPLFTELQPSDQLILLMNSWAELFILYLVQTCNTSAVNALYNCNSNSNNNNKHNSPINKTWFNSSMKMAPFKQNSPSEEAGEFKQGQYKQTFASTLDYLTDKPDSFKLHQQYSRIFQDQLEHLQQLNLDQSEYVCLKALILFNSEAPGLKDPGVIDSIQERIQCALEEHDRYHYSHYQPFRFGRLLLRLPKLKQTASSPSLLLWLQERFLPTIDYGQKRIEVLIREIFEKSLSFQGIQVMQKFSPTFGQNLMSHLNPARYSVLQPPPAPAFSSPRHFLQSSRGFPISQSTPMSTEKPDKTSLPLFSPLTNCVTKHPDDILPLKTPLTRYLSSIGSLTVPSSQCEDNGSGVVPFDFINSNPPSHSSASWLSDVFKSAKTPTIPDSNDYPVRSKSMNDNYNSHEFSPHKDTTYNGSSSSSSSMNVMTSQSSPSLSPLSKISSSCLSINSTQTNNNSNNNNKTSETCSISPLNNTNNVEHIESSKLNSELDTAQNNFSNYSNELFKNLLNSSTSLDENEKNSQLQIYYALLRQHLNLLLHNRTL</sequence>
<protein>
    <recommendedName>
        <fullName evidence="15">Nuclear receptor domain-containing protein</fullName>
    </recommendedName>
</protein>
<evidence type="ECO:0000256" key="1">
    <source>
        <dbReference type="ARBA" id="ARBA00004123"/>
    </source>
</evidence>
<dbReference type="Pfam" id="PF00104">
    <property type="entry name" value="Hormone_recep"/>
    <property type="match status" value="2"/>
</dbReference>
<keyword evidence="3" id="KW-0863">Zinc-finger</keyword>
<dbReference type="InterPro" id="IPR000536">
    <property type="entry name" value="Nucl_hrmn_rcpt_lig-bd"/>
</dbReference>
<dbReference type="CDD" id="cd06930">
    <property type="entry name" value="NR_LBD_F2"/>
    <property type="match status" value="1"/>
</dbReference>
<dbReference type="InterPro" id="IPR001628">
    <property type="entry name" value="Znf_hrmn_rcpt"/>
</dbReference>
<evidence type="ECO:0000256" key="7">
    <source>
        <dbReference type="ARBA" id="ARBA00023163"/>
    </source>
</evidence>
<dbReference type="WBParaSite" id="TREG1_62260.1">
    <property type="protein sequence ID" value="TREG1_62260.1"/>
    <property type="gene ID" value="TREG1_62260"/>
</dbReference>
<dbReference type="InterPro" id="IPR035500">
    <property type="entry name" value="NHR-like_dom_sf"/>
</dbReference>
<feature type="compositionally biased region" description="Polar residues" evidence="10">
    <location>
        <begin position="947"/>
        <end position="957"/>
    </location>
</feature>
<evidence type="ECO:0000259" key="11">
    <source>
        <dbReference type="PROSITE" id="PS51030"/>
    </source>
</evidence>
<evidence type="ECO:0000256" key="9">
    <source>
        <dbReference type="ARBA" id="ARBA00023242"/>
    </source>
</evidence>
<evidence type="ECO:0000256" key="10">
    <source>
        <dbReference type="SAM" id="MobiDB-lite"/>
    </source>
</evidence>
<accession>A0AA85K520</accession>
<dbReference type="PROSITE" id="PS00031">
    <property type="entry name" value="NUCLEAR_REC_DBD_1"/>
    <property type="match status" value="1"/>
</dbReference>
<feature type="domain" description="Nuclear receptor" evidence="11">
    <location>
        <begin position="287"/>
        <end position="362"/>
    </location>
</feature>
<keyword evidence="13" id="KW-1185">Reference proteome</keyword>
<evidence type="ECO:0000313" key="14">
    <source>
        <dbReference type="WBParaSite" id="TREG1_62260.1"/>
    </source>
</evidence>
<keyword evidence="4" id="KW-0862">Zinc</keyword>
<dbReference type="PRINTS" id="PR00398">
    <property type="entry name" value="STRDHORMONER"/>
</dbReference>
<dbReference type="Gene3D" id="3.30.50.10">
    <property type="entry name" value="Erythroid Transcription Factor GATA-1, subunit A"/>
    <property type="match status" value="1"/>
</dbReference>
<evidence type="ECO:0000313" key="13">
    <source>
        <dbReference type="Proteomes" id="UP000050795"/>
    </source>
</evidence>
<evidence type="ECO:0008006" key="15">
    <source>
        <dbReference type="Google" id="ProtNLM"/>
    </source>
</evidence>
<dbReference type="GO" id="GO:0008270">
    <property type="term" value="F:zinc ion binding"/>
    <property type="evidence" value="ECO:0007669"/>
    <property type="project" value="UniProtKB-KW"/>
</dbReference>
<evidence type="ECO:0000256" key="4">
    <source>
        <dbReference type="ARBA" id="ARBA00022833"/>
    </source>
</evidence>
<evidence type="ECO:0000259" key="12">
    <source>
        <dbReference type="PROSITE" id="PS51843"/>
    </source>
</evidence>
<feature type="compositionally biased region" description="Low complexity" evidence="10">
    <location>
        <begin position="1003"/>
        <end position="1018"/>
    </location>
</feature>
<comment type="subcellular location">
    <subcellularLocation>
        <location evidence="1">Nucleus</location>
    </subcellularLocation>
</comment>
<dbReference type="Pfam" id="PF00105">
    <property type="entry name" value="zf-C4"/>
    <property type="match status" value="1"/>
</dbReference>
<feature type="region of interest" description="Disordered" evidence="10">
    <location>
        <begin position="211"/>
        <end position="278"/>
    </location>
</feature>
<feature type="compositionally biased region" description="Basic and acidic residues" evidence="10">
    <location>
        <begin position="220"/>
        <end position="233"/>
    </location>
</feature>
<organism evidence="13 14">
    <name type="scientific">Trichobilharzia regenti</name>
    <name type="common">Nasal bird schistosome</name>
    <dbReference type="NCBI Taxonomy" id="157069"/>
    <lineage>
        <taxon>Eukaryota</taxon>
        <taxon>Metazoa</taxon>
        <taxon>Spiralia</taxon>
        <taxon>Lophotrochozoa</taxon>
        <taxon>Platyhelminthes</taxon>
        <taxon>Trematoda</taxon>
        <taxon>Digenea</taxon>
        <taxon>Strigeidida</taxon>
        <taxon>Schistosomatoidea</taxon>
        <taxon>Schistosomatidae</taxon>
        <taxon>Trichobilharzia</taxon>
    </lineage>
</organism>
<feature type="region of interest" description="Disordered" evidence="10">
    <location>
        <begin position="450"/>
        <end position="473"/>
    </location>
</feature>
<dbReference type="SMART" id="SM00399">
    <property type="entry name" value="ZnF_C4"/>
    <property type="match status" value="1"/>
</dbReference>
<dbReference type="FunFam" id="3.30.50.10:FF:000006">
    <property type="entry name" value="Nuclear receptor subfamily 5 group A member"/>
    <property type="match status" value="1"/>
</dbReference>
<feature type="region of interest" description="Disordered" evidence="10">
    <location>
        <begin position="1003"/>
        <end position="1023"/>
    </location>
</feature>
<dbReference type="CDD" id="cd06958">
    <property type="entry name" value="NR_DBD_COUP_TF"/>
    <property type="match status" value="1"/>
</dbReference>
<dbReference type="GO" id="GO:0003700">
    <property type="term" value="F:DNA-binding transcription factor activity"/>
    <property type="evidence" value="ECO:0007669"/>
    <property type="project" value="InterPro"/>
</dbReference>
<name>A0AA85K520_TRIRE</name>
<feature type="compositionally biased region" description="Low complexity" evidence="10">
    <location>
        <begin position="969"/>
        <end position="988"/>
    </location>
</feature>
<dbReference type="InterPro" id="IPR013088">
    <property type="entry name" value="Znf_NHR/GATA"/>
</dbReference>
<keyword evidence="5" id="KW-0805">Transcription regulation</keyword>
<dbReference type="Gene3D" id="1.10.565.10">
    <property type="entry name" value="Retinoid X Receptor"/>
    <property type="match status" value="1"/>
</dbReference>
<dbReference type="GO" id="GO:0005634">
    <property type="term" value="C:nucleus"/>
    <property type="evidence" value="ECO:0007669"/>
    <property type="project" value="UniProtKB-SubCell"/>
</dbReference>
<dbReference type="PROSITE" id="PS51843">
    <property type="entry name" value="NR_LBD"/>
    <property type="match status" value="1"/>
</dbReference>
<dbReference type="SUPFAM" id="SSF48508">
    <property type="entry name" value="Nuclear receptor ligand-binding domain"/>
    <property type="match status" value="1"/>
</dbReference>
<keyword evidence="8" id="KW-0675">Receptor</keyword>
<evidence type="ECO:0000256" key="5">
    <source>
        <dbReference type="ARBA" id="ARBA00023015"/>
    </source>
</evidence>
<dbReference type="AlphaFoldDB" id="A0AA85K520"/>
<evidence type="ECO:0000256" key="8">
    <source>
        <dbReference type="ARBA" id="ARBA00023170"/>
    </source>
</evidence>
<keyword evidence="2" id="KW-0479">Metal-binding</keyword>
<dbReference type="PANTHER" id="PTHR24083">
    <property type="entry name" value="NUCLEAR HORMONE RECEPTOR"/>
    <property type="match status" value="1"/>
</dbReference>
<dbReference type="PROSITE" id="PS51030">
    <property type="entry name" value="NUCLEAR_REC_DBD_2"/>
    <property type="match status" value="1"/>
</dbReference>
<evidence type="ECO:0000256" key="6">
    <source>
        <dbReference type="ARBA" id="ARBA00023125"/>
    </source>
</evidence>
<proteinExistence type="predicted"/>
<keyword evidence="7" id="KW-0804">Transcription</keyword>
<feature type="compositionally biased region" description="Acidic residues" evidence="10">
    <location>
        <begin position="251"/>
        <end position="268"/>
    </location>
</feature>
<dbReference type="PRINTS" id="PR00047">
    <property type="entry name" value="STROIDFINGER"/>
</dbReference>